<keyword evidence="1" id="KW-0805">Transcription regulation</keyword>
<dbReference type="PANTHER" id="PTHR30055">
    <property type="entry name" value="HTH-TYPE TRANSCRIPTIONAL REGULATOR RUTR"/>
    <property type="match status" value="1"/>
</dbReference>
<keyword evidence="7" id="KW-1185">Reference proteome</keyword>
<dbReference type="PRINTS" id="PR00455">
    <property type="entry name" value="HTHTETR"/>
</dbReference>
<protein>
    <recommendedName>
        <fullName evidence="5">HTH tetR-type domain-containing protein</fullName>
    </recommendedName>
</protein>
<dbReference type="SUPFAM" id="SSF46689">
    <property type="entry name" value="Homeodomain-like"/>
    <property type="match status" value="1"/>
</dbReference>
<feature type="DNA-binding region" description="H-T-H motif" evidence="4">
    <location>
        <begin position="38"/>
        <end position="57"/>
    </location>
</feature>
<dbReference type="EMBL" id="BAABAH010000005">
    <property type="protein sequence ID" value="GAA3816530.1"/>
    <property type="molecule type" value="Genomic_DNA"/>
</dbReference>
<evidence type="ECO:0000256" key="3">
    <source>
        <dbReference type="ARBA" id="ARBA00023163"/>
    </source>
</evidence>
<feature type="domain" description="HTH tetR-type" evidence="5">
    <location>
        <begin position="15"/>
        <end position="75"/>
    </location>
</feature>
<dbReference type="Proteomes" id="UP001501821">
    <property type="component" value="Unassembled WGS sequence"/>
</dbReference>
<organism evidence="6 7">
    <name type="scientific">Nocardioides panacisoli</name>
    <dbReference type="NCBI Taxonomy" id="627624"/>
    <lineage>
        <taxon>Bacteria</taxon>
        <taxon>Bacillati</taxon>
        <taxon>Actinomycetota</taxon>
        <taxon>Actinomycetes</taxon>
        <taxon>Propionibacteriales</taxon>
        <taxon>Nocardioidaceae</taxon>
        <taxon>Nocardioides</taxon>
    </lineage>
</organism>
<dbReference type="Gene3D" id="1.10.357.10">
    <property type="entry name" value="Tetracycline Repressor, domain 2"/>
    <property type="match status" value="1"/>
</dbReference>
<sequence length="197" mass="21927">MPRRYEMSSRSAAVQRTREAILDAATELFTPAWFDQVTLADIARRAGVSQQTVANHFGSKIGLYRAGLAERFVPMLTGLRGEPEPGDVDGVVAAVMRDYERTGDGTWRTVALADREPDLADIAENGRRWHRTWVERAFEPQLSRCTGADRNRVATLLVTVLDVVTWKKLRRDEGLSEEAVGAHLRVLVAGILGQRAQ</sequence>
<keyword evidence="2 4" id="KW-0238">DNA-binding</keyword>
<evidence type="ECO:0000313" key="7">
    <source>
        <dbReference type="Proteomes" id="UP001501821"/>
    </source>
</evidence>
<comment type="caution">
    <text evidence="6">The sequence shown here is derived from an EMBL/GenBank/DDBJ whole genome shotgun (WGS) entry which is preliminary data.</text>
</comment>
<dbReference type="InterPro" id="IPR050109">
    <property type="entry name" value="HTH-type_TetR-like_transc_reg"/>
</dbReference>
<reference evidence="7" key="1">
    <citation type="journal article" date="2019" name="Int. J. Syst. Evol. Microbiol.">
        <title>The Global Catalogue of Microorganisms (GCM) 10K type strain sequencing project: providing services to taxonomists for standard genome sequencing and annotation.</title>
        <authorList>
            <consortium name="The Broad Institute Genomics Platform"/>
            <consortium name="The Broad Institute Genome Sequencing Center for Infectious Disease"/>
            <person name="Wu L."/>
            <person name="Ma J."/>
        </authorList>
    </citation>
    <scope>NUCLEOTIDE SEQUENCE [LARGE SCALE GENOMIC DNA]</scope>
    <source>
        <strain evidence="7">JCM 16953</strain>
    </source>
</reference>
<evidence type="ECO:0000256" key="4">
    <source>
        <dbReference type="PROSITE-ProRule" id="PRU00335"/>
    </source>
</evidence>
<evidence type="ECO:0000256" key="1">
    <source>
        <dbReference type="ARBA" id="ARBA00023015"/>
    </source>
</evidence>
<name>A0ABP7IEL3_9ACTN</name>
<dbReference type="InterPro" id="IPR001647">
    <property type="entry name" value="HTH_TetR"/>
</dbReference>
<proteinExistence type="predicted"/>
<evidence type="ECO:0000259" key="5">
    <source>
        <dbReference type="PROSITE" id="PS50977"/>
    </source>
</evidence>
<dbReference type="PROSITE" id="PS50977">
    <property type="entry name" value="HTH_TETR_2"/>
    <property type="match status" value="1"/>
</dbReference>
<dbReference type="Pfam" id="PF00440">
    <property type="entry name" value="TetR_N"/>
    <property type="match status" value="1"/>
</dbReference>
<keyword evidence="3" id="KW-0804">Transcription</keyword>
<dbReference type="RefSeq" id="WP_344774547.1">
    <property type="nucleotide sequence ID" value="NZ_BAABAH010000005.1"/>
</dbReference>
<evidence type="ECO:0000313" key="6">
    <source>
        <dbReference type="EMBL" id="GAA3816530.1"/>
    </source>
</evidence>
<accession>A0ABP7IEL3</accession>
<gene>
    <name evidence="6" type="ORF">GCM10022242_18200</name>
</gene>
<evidence type="ECO:0000256" key="2">
    <source>
        <dbReference type="ARBA" id="ARBA00023125"/>
    </source>
</evidence>
<dbReference type="PANTHER" id="PTHR30055:SF234">
    <property type="entry name" value="HTH-TYPE TRANSCRIPTIONAL REGULATOR BETI"/>
    <property type="match status" value="1"/>
</dbReference>
<dbReference type="InterPro" id="IPR009057">
    <property type="entry name" value="Homeodomain-like_sf"/>
</dbReference>